<dbReference type="InterPro" id="IPR032474">
    <property type="entry name" value="Argonaute_N"/>
</dbReference>
<evidence type="ECO:0000313" key="6">
    <source>
        <dbReference type="Proteomes" id="UP000053558"/>
    </source>
</evidence>
<dbReference type="CDD" id="cd02846">
    <property type="entry name" value="PAZ_argonaute_like"/>
    <property type="match status" value="1"/>
</dbReference>
<dbReference type="SMART" id="SM00949">
    <property type="entry name" value="PAZ"/>
    <property type="match status" value="1"/>
</dbReference>
<accession>A0A5M3N181</accession>
<dbReference type="Pfam" id="PF02170">
    <property type="entry name" value="PAZ"/>
    <property type="match status" value="1"/>
</dbReference>
<dbReference type="SMART" id="SM00950">
    <property type="entry name" value="Piwi"/>
    <property type="match status" value="1"/>
</dbReference>
<dbReference type="InterPro" id="IPR012337">
    <property type="entry name" value="RNaseH-like_sf"/>
</dbReference>
<dbReference type="GeneID" id="19204644"/>
<dbReference type="SUPFAM" id="SSF101690">
    <property type="entry name" value="PAZ domain"/>
    <property type="match status" value="1"/>
</dbReference>
<feature type="region of interest" description="Disordered" evidence="2">
    <location>
        <begin position="1"/>
        <end position="39"/>
    </location>
</feature>
<comment type="similarity">
    <text evidence="1">Belongs to the argonaute family.</text>
</comment>
<dbReference type="PROSITE" id="PS50821">
    <property type="entry name" value="PAZ"/>
    <property type="match status" value="1"/>
</dbReference>
<feature type="region of interest" description="Disordered" evidence="2">
    <location>
        <begin position="156"/>
        <end position="178"/>
    </location>
</feature>
<dbReference type="Gene3D" id="3.40.50.2300">
    <property type="match status" value="1"/>
</dbReference>
<comment type="caution">
    <text evidence="5">The sequence shown here is derived from an EMBL/GenBank/DDBJ whole genome shotgun (WGS) entry which is preliminary data.</text>
</comment>
<feature type="domain" description="PAZ" evidence="3">
    <location>
        <begin position="296"/>
        <end position="405"/>
    </location>
</feature>
<dbReference type="SMART" id="SM01163">
    <property type="entry name" value="DUF1785"/>
    <property type="match status" value="1"/>
</dbReference>
<dbReference type="InterPro" id="IPR032472">
    <property type="entry name" value="ArgoL2"/>
</dbReference>
<dbReference type="EMBL" id="JH711574">
    <property type="protein sequence ID" value="EIW84641.1"/>
    <property type="molecule type" value="Genomic_DNA"/>
</dbReference>
<dbReference type="InterPro" id="IPR014811">
    <property type="entry name" value="ArgoL1"/>
</dbReference>
<dbReference type="GO" id="GO:0003723">
    <property type="term" value="F:RNA binding"/>
    <property type="evidence" value="ECO:0007669"/>
    <property type="project" value="InterPro"/>
</dbReference>
<dbReference type="Pfam" id="PF08699">
    <property type="entry name" value="ArgoL1"/>
    <property type="match status" value="1"/>
</dbReference>
<dbReference type="AlphaFoldDB" id="A0A5M3N181"/>
<dbReference type="InterPro" id="IPR036397">
    <property type="entry name" value="RNaseH_sf"/>
</dbReference>
<dbReference type="InterPro" id="IPR045246">
    <property type="entry name" value="Piwi_ago-like"/>
</dbReference>
<reference evidence="6" key="1">
    <citation type="journal article" date="2012" name="Science">
        <title>The Paleozoic origin of enzymatic lignin decomposition reconstructed from 31 fungal genomes.</title>
        <authorList>
            <person name="Floudas D."/>
            <person name="Binder M."/>
            <person name="Riley R."/>
            <person name="Barry K."/>
            <person name="Blanchette R.A."/>
            <person name="Henrissat B."/>
            <person name="Martinez A.T."/>
            <person name="Otillar R."/>
            <person name="Spatafora J.W."/>
            <person name="Yadav J.S."/>
            <person name="Aerts A."/>
            <person name="Benoit I."/>
            <person name="Boyd A."/>
            <person name="Carlson A."/>
            <person name="Copeland A."/>
            <person name="Coutinho P.M."/>
            <person name="de Vries R.P."/>
            <person name="Ferreira P."/>
            <person name="Findley K."/>
            <person name="Foster B."/>
            <person name="Gaskell J."/>
            <person name="Glotzer D."/>
            <person name="Gorecki P."/>
            <person name="Heitman J."/>
            <person name="Hesse C."/>
            <person name="Hori C."/>
            <person name="Igarashi K."/>
            <person name="Jurgens J.A."/>
            <person name="Kallen N."/>
            <person name="Kersten P."/>
            <person name="Kohler A."/>
            <person name="Kuees U."/>
            <person name="Kumar T.K.A."/>
            <person name="Kuo A."/>
            <person name="LaButti K."/>
            <person name="Larrondo L.F."/>
            <person name="Lindquist E."/>
            <person name="Ling A."/>
            <person name="Lombard V."/>
            <person name="Lucas S."/>
            <person name="Lundell T."/>
            <person name="Martin R."/>
            <person name="McLaughlin D.J."/>
            <person name="Morgenstern I."/>
            <person name="Morin E."/>
            <person name="Murat C."/>
            <person name="Nagy L.G."/>
            <person name="Nolan M."/>
            <person name="Ohm R.A."/>
            <person name="Patyshakuliyeva A."/>
            <person name="Rokas A."/>
            <person name="Ruiz-Duenas F.J."/>
            <person name="Sabat G."/>
            <person name="Salamov A."/>
            <person name="Samejima M."/>
            <person name="Schmutz J."/>
            <person name="Slot J.C."/>
            <person name="St John F."/>
            <person name="Stenlid J."/>
            <person name="Sun H."/>
            <person name="Sun S."/>
            <person name="Syed K."/>
            <person name="Tsang A."/>
            <person name="Wiebenga A."/>
            <person name="Young D."/>
            <person name="Pisabarro A."/>
            <person name="Eastwood D.C."/>
            <person name="Martin F."/>
            <person name="Cullen D."/>
            <person name="Grigoriev I.V."/>
            <person name="Hibbett D.S."/>
        </authorList>
    </citation>
    <scope>NUCLEOTIDE SEQUENCE [LARGE SCALE GENOMIC DNA]</scope>
    <source>
        <strain evidence="6">RWD-64-598 SS2</strain>
    </source>
</reference>
<dbReference type="RefSeq" id="XP_007764380.1">
    <property type="nucleotide sequence ID" value="XM_007766190.1"/>
</dbReference>
<dbReference type="KEGG" id="cput:CONPUDRAFT_162019"/>
<name>A0A5M3N181_CONPW</name>
<evidence type="ECO:0000259" key="4">
    <source>
        <dbReference type="PROSITE" id="PS50822"/>
    </source>
</evidence>
<evidence type="ECO:0000313" key="5">
    <source>
        <dbReference type="EMBL" id="EIW84641.1"/>
    </source>
</evidence>
<dbReference type="InterPro" id="IPR003100">
    <property type="entry name" value="PAZ_dom"/>
</dbReference>
<dbReference type="Gene3D" id="3.30.420.10">
    <property type="entry name" value="Ribonuclease H-like superfamily/Ribonuclease H"/>
    <property type="match status" value="1"/>
</dbReference>
<feature type="compositionally biased region" description="Low complexity" evidence="2">
    <location>
        <begin position="23"/>
        <end position="39"/>
    </location>
</feature>
<protein>
    <submittedName>
        <fullName evidence="5">Argonaute-like protein</fullName>
    </submittedName>
</protein>
<feature type="domain" description="Piwi" evidence="4">
    <location>
        <begin position="582"/>
        <end position="893"/>
    </location>
</feature>
<proteinExistence type="inferred from homology"/>
<dbReference type="OrthoDB" id="10252740at2759"/>
<gene>
    <name evidence="5" type="ORF">CONPUDRAFT_162019</name>
</gene>
<dbReference type="Pfam" id="PF02171">
    <property type="entry name" value="Piwi"/>
    <property type="match status" value="1"/>
</dbReference>
<evidence type="ECO:0000259" key="3">
    <source>
        <dbReference type="PROSITE" id="PS50821"/>
    </source>
</evidence>
<organism evidence="5 6">
    <name type="scientific">Coniophora puteana (strain RWD-64-598)</name>
    <name type="common">Brown rot fungus</name>
    <dbReference type="NCBI Taxonomy" id="741705"/>
    <lineage>
        <taxon>Eukaryota</taxon>
        <taxon>Fungi</taxon>
        <taxon>Dikarya</taxon>
        <taxon>Basidiomycota</taxon>
        <taxon>Agaricomycotina</taxon>
        <taxon>Agaricomycetes</taxon>
        <taxon>Agaricomycetidae</taxon>
        <taxon>Boletales</taxon>
        <taxon>Coniophorineae</taxon>
        <taxon>Coniophoraceae</taxon>
        <taxon>Coniophora</taxon>
    </lineage>
</organism>
<evidence type="ECO:0000256" key="1">
    <source>
        <dbReference type="RuleBase" id="RU361178"/>
    </source>
</evidence>
<dbReference type="InterPro" id="IPR036085">
    <property type="entry name" value="PAZ_dom_sf"/>
</dbReference>
<dbReference type="Pfam" id="PF16488">
    <property type="entry name" value="ArgoL2"/>
    <property type="match status" value="1"/>
</dbReference>
<dbReference type="Proteomes" id="UP000053558">
    <property type="component" value="Unassembled WGS sequence"/>
</dbReference>
<dbReference type="SUPFAM" id="SSF53098">
    <property type="entry name" value="Ribonuclease H-like"/>
    <property type="match status" value="1"/>
</dbReference>
<dbReference type="CDD" id="cd04657">
    <property type="entry name" value="Piwi_ago-like"/>
    <property type="match status" value="1"/>
</dbReference>
<dbReference type="Gene3D" id="2.170.260.10">
    <property type="entry name" value="paz domain"/>
    <property type="match status" value="1"/>
</dbReference>
<keyword evidence="6" id="KW-1185">Reference proteome</keyword>
<dbReference type="InterPro" id="IPR003165">
    <property type="entry name" value="Piwi"/>
</dbReference>
<dbReference type="PANTHER" id="PTHR22891">
    <property type="entry name" value="EUKARYOTIC TRANSLATION INITIATION FACTOR 2C"/>
    <property type="match status" value="1"/>
</dbReference>
<dbReference type="Pfam" id="PF16487">
    <property type="entry name" value="ArgoMid"/>
    <property type="match status" value="1"/>
</dbReference>
<dbReference type="Pfam" id="PF16486">
    <property type="entry name" value="ArgoN"/>
    <property type="match status" value="1"/>
</dbReference>
<sequence>MPPKASGGRGRGAPRGGPPPRGGTPTRGRGAAQGAPGLPASHVQALGVKRPGYGTAGRIIHISANFYEVTVPEEHIHHYDGALIDWPVEAIDVFIDPSITPSEATLPEGLKRDLIEHLQEVDAPHIFAQKVGYDGNKNIFSSQRLNLGPQDAAEFDVSLGGGGSGGSSPQENTSRRRAKSYKLKLTKVNTINPEMLHRLVAGQQSPDNEVQTALTAMNVVLRMDPIKRMAHNRRSFFTNRETLDIGGGIELWRGFFQSIRPAIGRIYVNVDISTAMMAKPGPLFRLCLEFLNEGMPPSRHLRENQLTASLPERDRRKLEKFIFGIGVHMTHFDRQQKTKSIRGLSNVGASGIRFKLRDGQEKTVASYFRETYNTQLRYPDALCIKACHLVGRDAMVPLELCTIPPGQILKKEVPSEKIDRIREFSTKRPEERLRSINAGLSLLAYGQSEYVRHFGMAVNSAAGPAQVPARVLPPPPLKYAPESKISKVTPAFGAWNMADKRFIKPAAIETWAVAIYERQQRFNQQTAQTMVRDLIKCCQDVGIQVRETNPVIEWFDGQGNIHNQLRGLGAQSMTKNKKPPTLVVVILPENGNDIYIKVKNFGDVKVGVATQCMKASKCFRAKTQYYANVCLKINVKLGGINTVTDTQTGTNLIADPRNPTIVMGADVMHPGPGSDRPSFTAIVGSVDSNCAKYVASSAVQSSRVENIDPDDFKAMAKQVLTMYRGYGEGMERKPKGHSPARLFFYRDGVSEGQFQQVLDFELPALRAACAELGMKPKITFIIVAKRHHTRLFPNDPRDADRSGNCHAGTVVDTTIVHPVEWDWYLQSHAGILGTSRSAHYNVLFDENKSTADGLQAFSYALCHVYARATRSVSIPAPVYYADIVCSRAKHHYDPARGLNFSESASNATATLQRYKAEYQQVHQNMQRLMYFS</sequence>
<dbReference type="OMA" id="ANATIIM"/>
<evidence type="ECO:0000256" key="2">
    <source>
        <dbReference type="SAM" id="MobiDB-lite"/>
    </source>
</evidence>
<dbReference type="PROSITE" id="PS50822">
    <property type="entry name" value="PIWI"/>
    <property type="match status" value="1"/>
</dbReference>
<dbReference type="InterPro" id="IPR032473">
    <property type="entry name" value="Argonaute_Mid_dom"/>
</dbReference>